<protein>
    <recommendedName>
        <fullName evidence="4">Ribosomal protein</fullName>
    </recommendedName>
</protein>
<keyword evidence="3 4" id="KW-0687">Ribonucleoprotein</keyword>
<dbReference type="Pfam" id="PF00444">
    <property type="entry name" value="Ribosomal_L36"/>
    <property type="match status" value="1"/>
</dbReference>
<dbReference type="EMBL" id="MF197535">
    <property type="protein sequence ID" value="AVM80978.1"/>
    <property type="molecule type" value="Genomic_DNA"/>
</dbReference>
<reference evidence="5" key="1">
    <citation type="journal article" date="2018" name="Sci. Rep.">
        <title>Genome sequencing of Prototheca zopfii genotypes 1 and 2 provides evidence of a severe reduction in organellar genomes.</title>
        <authorList>
            <person name="Severgnini M."/>
            <person name="Lazzari B."/>
            <person name="Capra E."/>
            <person name="Chessa S."/>
            <person name="Luini M."/>
            <person name="Bordoni R."/>
            <person name="Castiglioni B."/>
            <person name="Ricchi M."/>
            <person name="Cremonesi P."/>
        </authorList>
    </citation>
    <scope>NUCLEOTIDE SEQUENCE</scope>
    <source>
        <strain evidence="5">SAG 2063</strain>
    </source>
</reference>
<accession>A0A2P1G7P7</accession>
<dbReference type="AlphaFoldDB" id="A0A2P1G7P7"/>
<dbReference type="InterPro" id="IPR000473">
    <property type="entry name" value="Ribosomal_bL36"/>
</dbReference>
<name>A0A2P1G7P7_9CHLO</name>
<dbReference type="NCBIfam" id="TIGR01022">
    <property type="entry name" value="rpmJ_bact"/>
    <property type="match status" value="1"/>
</dbReference>
<dbReference type="SUPFAM" id="SSF57840">
    <property type="entry name" value="Ribosomal protein L36"/>
    <property type="match status" value="1"/>
</dbReference>
<evidence type="ECO:0000256" key="3">
    <source>
        <dbReference type="ARBA" id="ARBA00023274"/>
    </source>
</evidence>
<dbReference type="GO" id="GO:1990904">
    <property type="term" value="C:ribonucleoprotein complex"/>
    <property type="evidence" value="ECO:0007669"/>
    <property type="project" value="UniProtKB-KW"/>
</dbReference>
<dbReference type="InterPro" id="IPR035977">
    <property type="entry name" value="Ribosomal_bL36_sp"/>
</dbReference>
<dbReference type="GO" id="GO:0003735">
    <property type="term" value="F:structural constituent of ribosome"/>
    <property type="evidence" value="ECO:0007669"/>
    <property type="project" value="InterPro"/>
</dbReference>
<sequence>MKRKPSIKKRCKKCHLIQRNGIKLIVCIVKKHKQKQGK</sequence>
<evidence type="ECO:0000256" key="1">
    <source>
        <dbReference type="ARBA" id="ARBA00007645"/>
    </source>
</evidence>
<dbReference type="GO" id="GO:0006412">
    <property type="term" value="P:translation"/>
    <property type="evidence" value="ECO:0007669"/>
    <property type="project" value="InterPro"/>
</dbReference>
<evidence type="ECO:0000256" key="4">
    <source>
        <dbReference type="RuleBase" id="RU000570"/>
    </source>
</evidence>
<keyword evidence="2 4" id="KW-0689">Ribosomal protein</keyword>
<evidence type="ECO:0000256" key="2">
    <source>
        <dbReference type="ARBA" id="ARBA00022980"/>
    </source>
</evidence>
<proteinExistence type="inferred from homology"/>
<dbReference type="GO" id="GO:0005840">
    <property type="term" value="C:ribosome"/>
    <property type="evidence" value="ECO:0007669"/>
    <property type="project" value="UniProtKB-KW"/>
</dbReference>
<evidence type="ECO:0000313" key="5">
    <source>
        <dbReference type="EMBL" id="AVM80978.1"/>
    </source>
</evidence>
<keyword evidence="5" id="KW-0934">Plastid</keyword>
<comment type="similarity">
    <text evidence="1 4">Belongs to the bacterial ribosomal protein bL36 family.</text>
</comment>
<organism evidence="5">
    <name type="scientific">Prototheca zopfii</name>
    <dbReference type="NCBI Taxonomy" id="3112"/>
    <lineage>
        <taxon>Eukaryota</taxon>
        <taxon>Viridiplantae</taxon>
        <taxon>Chlorophyta</taxon>
        <taxon>core chlorophytes</taxon>
        <taxon>Trebouxiophyceae</taxon>
        <taxon>Chlorellales</taxon>
        <taxon>Chlorellaceae</taxon>
        <taxon>Prototheca</taxon>
    </lineage>
</organism>
<geneLocation type="plastid" evidence="5"/>
<gene>
    <name evidence="5" type="primary">rpl36</name>
</gene>